<dbReference type="Gene3D" id="2.60.40.10">
    <property type="entry name" value="Immunoglobulins"/>
    <property type="match status" value="1"/>
</dbReference>
<dbReference type="Pfam" id="PF13585">
    <property type="entry name" value="CHU_C"/>
    <property type="match status" value="1"/>
</dbReference>
<dbReference type="STRING" id="1086011.HJ01_03146"/>
<comment type="caution">
    <text evidence="3">The sequence shown here is derived from an EMBL/GenBank/DDBJ whole genome shotgun (WGS) entry which is preliminary data.</text>
</comment>
<name>H7FVE8_FLAFP</name>
<dbReference type="RefSeq" id="WP_007139323.1">
    <property type="nucleotide sequence ID" value="NZ_AHKF01000024.1"/>
</dbReference>
<proteinExistence type="predicted"/>
<dbReference type="Proteomes" id="UP000005566">
    <property type="component" value="Unassembled WGS sequence"/>
</dbReference>
<feature type="domain" description="PKD" evidence="2">
    <location>
        <begin position="440"/>
        <end position="489"/>
    </location>
</feature>
<dbReference type="Gene3D" id="2.130.10.130">
    <property type="entry name" value="Integrin alpha, N-terminal"/>
    <property type="match status" value="2"/>
</dbReference>
<dbReference type="PANTHER" id="PTHR44103:SF1">
    <property type="entry name" value="PROPROTEIN CONVERTASE P"/>
    <property type="match status" value="1"/>
</dbReference>
<dbReference type="InterPro" id="IPR035986">
    <property type="entry name" value="PKD_dom_sf"/>
</dbReference>
<evidence type="ECO:0000313" key="3">
    <source>
        <dbReference type="EMBL" id="EIA07481.1"/>
    </source>
</evidence>
<dbReference type="AlphaFoldDB" id="H7FVE8"/>
<dbReference type="SUPFAM" id="SSF49299">
    <property type="entry name" value="PKD domain"/>
    <property type="match status" value="1"/>
</dbReference>
<protein>
    <recommendedName>
        <fullName evidence="2">PKD domain-containing protein</fullName>
    </recommendedName>
</protein>
<dbReference type="eggNOG" id="COG4733">
    <property type="taxonomic scope" value="Bacteria"/>
</dbReference>
<dbReference type="NCBIfam" id="TIGR04131">
    <property type="entry name" value="Bac_Flav_CTERM"/>
    <property type="match status" value="1"/>
</dbReference>
<evidence type="ECO:0000256" key="1">
    <source>
        <dbReference type="ARBA" id="ARBA00022729"/>
    </source>
</evidence>
<dbReference type="eggNOG" id="COG3291">
    <property type="taxonomic scope" value="Bacteria"/>
</dbReference>
<dbReference type="PANTHER" id="PTHR44103">
    <property type="entry name" value="PROPROTEIN CONVERTASE P"/>
    <property type="match status" value="1"/>
</dbReference>
<gene>
    <name evidence="3" type="ORF">HJ01_03146</name>
</gene>
<evidence type="ECO:0000259" key="2">
    <source>
        <dbReference type="PROSITE" id="PS50093"/>
    </source>
</evidence>
<dbReference type="SUPFAM" id="SSF69318">
    <property type="entry name" value="Integrin alpha N-terminal domain"/>
    <property type="match status" value="2"/>
</dbReference>
<dbReference type="OrthoDB" id="9765926at2"/>
<keyword evidence="1" id="KW-0732">Signal</keyword>
<dbReference type="InterPro" id="IPR028994">
    <property type="entry name" value="Integrin_alpha_N"/>
</dbReference>
<dbReference type="PROSITE" id="PS50093">
    <property type="entry name" value="PKD"/>
    <property type="match status" value="1"/>
</dbReference>
<dbReference type="InterPro" id="IPR013517">
    <property type="entry name" value="FG-GAP"/>
</dbReference>
<accession>H7FVE8</accession>
<sequence>MQKTIFIYLFLFYSIFVSSQNFEKVSASDNLKGGYNGFASFVDYNKDGLLDIFVTGVDFGVNGDFRNAILYKNNGDKTFTESAIKNIPRAIYGDLSWGDFNNDGTLDLLYNGTVSGFAENNITKIYKNIDNGCEFVEISNSIPKIKDGSVQWVDIDNDGLLDVFYQGINANDIFDLGIFKNNGNETFTKVENINLYSITGERANMQFNRGNWADFDGDGLKDVIIASSTKTEREFAIYKNLGNFKFQKTSFSLPQLSYVSMDVGDINKDGLPDLVFTGSTEFNLMSGDSNSKLFFYLNKGNMNFSNSLVLENSGGFLSQLKLGDFNNDGFLDLVNFGSGLSYRVTKFYLNNKNDTFSEVYKGFPICYSGGVDFGDFDNDNDLDILYYGRTENPRDDEITYIYENKTVNIDLPSEIIFDNGCGCSMESSFSLNNSVDSVIWNFGDVTAATLNESNQVRPTHLFSHTGTFTISATYTKGITTNTIVKTVDIVIPPIIKKPATIEICEADNNFNFHALKDTEVLDGLAQSDYEISYHLSFNDADRNNAALPNSFEVENLNQSIFVRVQNKLKSKCYAVTDFSIIVLNSPVWNGIEDINVCDDNTDGFAFFDLSTIDAILIKNQSNIQITYFDSSDNQLTIPLSSNYSNIIANKDYIRAKIINSQNGCLVEKDINLIVNHLPVVNSLNVLVGCDDDNDGISEYFDTSTIESNAIGNQTGVTVSYYDIMGNNLSSPLPNPFTNSTPYNQTIVVRLTNQITSCYTEANLVLETSSKPKINKPSNLYACDEGNGFGYFDTSNIESQLIGNQSGLKILYMDKDGQVLQSPLPISFKNTISNFQTLSVRVENSINPLCFSETSFDLGVNQLPEINLKKNYSICNLESYLPLAINSNYESYEWKFQDDRIISIANEVQLTDEGNYTIKVSNSTNGLVCFNSFSFNLKRSVLPSIVNVNYDELGNNFIEIIASGDGNFEYSIDGINFQDNNLFKNISGGSYIVYVRDKDGCGQDLSEVTVLDYPKFFTPNDDGLNDFWQIKGISKYPNAQISIFDRYGKLLNQFSTMDSGWNGTYNSAKMKADDYWFSVNFKGQNRTFTGHFTLKR</sequence>
<dbReference type="PATRIC" id="fig|1086011.3.peg.3086"/>
<organism evidence="3 4">
    <name type="scientific">Flavobacterium frigoris (strain PS1)</name>
    <dbReference type="NCBI Taxonomy" id="1086011"/>
    <lineage>
        <taxon>Bacteria</taxon>
        <taxon>Pseudomonadati</taxon>
        <taxon>Bacteroidota</taxon>
        <taxon>Flavobacteriia</taxon>
        <taxon>Flavobacteriales</taxon>
        <taxon>Flavobacteriaceae</taxon>
        <taxon>Flavobacterium</taxon>
    </lineage>
</organism>
<keyword evidence="4" id="KW-1185">Reference proteome</keyword>
<dbReference type="InterPro" id="IPR000601">
    <property type="entry name" value="PKD_dom"/>
</dbReference>
<dbReference type="InterPro" id="IPR013783">
    <property type="entry name" value="Ig-like_fold"/>
</dbReference>
<dbReference type="EMBL" id="AHKF01000024">
    <property type="protein sequence ID" value="EIA07481.1"/>
    <property type="molecule type" value="Genomic_DNA"/>
</dbReference>
<reference evidence="3 4" key="1">
    <citation type="journal article" date="2014" name="Acta Crystallogr. D">
        <title>Structure-based characterization and antifreeze properties of a hyperactive ice-binding protein from the Antarctic bacterium Flavobacterium frigoris PS1.</title>
        <authorList>
            <person name="Do H."/>
            <person name="Kim S.J."/>
            <person name="Kim H.J."/>
            <person name="Lee J.H."/>
        </authorList>
    </citation>
    <scope>NUCLEOTIDE SEQUENCE [LARGE SCALE GENOMIC DNA]</scope>
    <source>
        <strain evidence="3 4">PS1</strain>
    </source>
</reference>
<evidence type="ECO:0000313" key="4">
    <source>
        <dbReference type="Proteomes" id="UP000005566"/>
    </source>
</evidence>
<dbReference type="Pfam" id="PF13517">
    <property type="entry name" value="FG-GAP_3"/>
    <property type="match status" value="2"/>
</dbReference>
<dbReference type="InterPro" id="IPR026341">
    <property type="entry name" value="T9SS_type_B"/>
</dbReference>